<dbReference type="SMART" id="SM00248">
    <property type="entry name" value="ANK"/>
    <property type="match status" value="4"/>
</dbReference>
<dbReference type="EMBL" id="JAQQWI010000017">
    <property type="protein sequence ID" value="KAK8006672.1"/>
    <property type="molecule type" value="Genomic_DNA"/>
</dbReference>
<keyword evidence="7" id="KW-1185">Reference proteome</keyword>
<name>A0ABR1RBN5_9PEZI</name>
<feature type="coiled-coil region" evidence="4">
    <location>
        <begin position="94"/>
        <end position="135"/>
    </location>
</feature>
<protein>
    <submittedName>
        <fullName evidence="6">Uncharacterized protein</fullName>
    </submittedName>
</protein>
<gene>
    <name evidence="6" type="ORF">PG991_012969</name>
</gene>
<dbReference type="SUPFAM" id="SSF48403">
    <property type="entry name" value="Ankyrin repeat"/>
    <property type="match status" value="1"/>
</dbReference>
<dbReference type="InterPro" id="IPR036770">
    <property type="entry name" value="Ankyrin_rpt-contain_sf"/>
</dbReference>
<accession>A0ABR1RBN5</accession>
<dbReference type="PROSITE" id="PS50088">
    <property type="entry name" value="ANK_REPEAT"/>
    <property type="match status" value="4"/>
</dbReference>
<feature type="repeat" description="ANK" evidence="3">
    <location>
        <begin position="246"/>
        <end position="278"/>
    </location>
</feature>
<dbReference type="Pfam" id="PF00023">
    <property type="entry name" value="Ank"/>
    <property type="match status" value="1"/>
</dbReference>
<comment type="caution">
    <text evidence="6">The sequence shown here is derived from an EMBL/GenBank/DDBJ whole genome shotgun (WGS) entry which is preliminary data.</text>
</comment>
<feature type="repeat" description="ANK" evidence="3">
    <location>
        <begin position="279"/>
        <end position="311"/>
    </location>
</feature>
<organism evidence="6 7">
    <name type="scientific">Apiospora marii</name>
    <dbReference type="NCBI Taxonomy" id="335849"/>
    <lineage>
        <taxon>Eukaryota</taxon>
        <taxon>Fungi</taxon>
        <taxon>Dikarya</taxon>
        <taxon>Ascomycota</taxon>
        <taxon>Pezizomycotina</taxon>
        <taxon>Sordariomycetes</taxon>
        <taxon>Xylariomycetidae</taxon>
        <taxon>Amphisphaeriales</taxon>
        <taxon>Apiosporaceae</taxon>
        <taxon>Apiospora</taxon>
    </lineage>
</organism>
<dbReference type="PROSITE" id="PS50297">
    <property type="entry name" value="ANK_REP_REGION"/>
    <property type="match status" value="4"/>
</dbReference>
<dbReference type="PANTHER" id="PTHR24198:SF165">
    <property type="entry name" value="ANKYRIN REPEAT-CONTAINING PROTEIN-RELATED"/>
    <property type="match status" value="1"/>
</dbReference>
<keyword evidence="2 3" id="KW-0040">ANK repeat</keyword>
<keyword evidence="1" id="KW-0677">Repeat</keyword>
<feature type="repeat" description="ANK" evidence="3">
    <location>
        <begin position="312"/>
        <end position="344"/>
    </location>
</feature>
<dbReference type="PANTHER" id="PTHR24198">
    <property type="entry name" value="ANKYRIN REPEAT AND PROTEIN KINASE DOMAIN-CONTAINING PROTEIN"/>
    <property type="match status" value="1"/>
</dbReference>
<reference evidence="6 7" key="1">
    <citation type="submission" date="2023-01" db="EMBL/GenBank/DDBJ databases">
        <title>Analysis of 21 Apiospora genomes using comparative genomics revels a genus with tremendous synthesis potential of carbohydrate active enzymes and secondary metabolites.</title>
        <authorList>
            <person name="Sorensen T."/>
        </authorList>
    </citation>
    <scope>NUCLEOTIDE SEQUENCE [LARGE SCALE GENOMIC DNA]</scope>
    <source>
        <strain evidence="6 7">CBS 20057</strain>
    </source>
</reference>
<sequence length="454" mass="50341">MTCNRETALEDIERNAAKFKSADFNKTSASNKFFNLMVAISRERIGKQEMFVIKIDRAEETPDTFDVTTELQRISLEREMVEAFQRHRKADGDAEVSTTKMEEQESKVKSIKERLAGLGITIDTLQNEQHRLQREEEAMSLHLARLTSHAQDLGELRDCLLGDAENLHRRFLGQSSNLDLPDHVFEDWSATGIEKMLQIVGSSNKRNEPTVDSTQRLLLTAAQKGNYKPFRHIVKQEFDIEMETKSGIKLLSVAALGGNMEIVQMLLTLGADVQESDKDGWTALHYATEGDHFEVARLLIANGSVIDARSLHGHTPLFIASRDGMEAVAQVLLELGSNGELAAEDLGDTPLMAAAGNGHLAIVEKLLSFGVDSASTHYYLRNTARDFARKNGHTAIVKLLDDWGTPPDADNPRVRTRSSRLAKIGATIMGRRNSKDKGLGELAGRSLSFPSRSS</sequence>
<feature type="repeat" description="ANK" evidence="3">
    <location>
        <begin position="346"/>
        <end position="378"/>
    </location>
</feature>
<dbReference type="Proteomes" id="UP001396898">
    <property type="component" value="Unassembled WGS sequence"/>
</dbReference>
<evidence type="ECO:0000313" key="7">
    <source>
        <dbReference type="Proteomes" id="UP001396898"/>
    </source>
</evidence>
<evidence type="ECO:0000256" key="3">
    <source>
        <dbReference type="PROSITE-ProRule" id="PRU00023"/>
    </source>
</evidence>
<feature type="region of interest" description="Disordered" evidence="5">
    <location>
        <begin position="430"/>
        <end position="454"/>
    </location>
</feature>
<evidence type="ECO:0000313" key="6">
    <source>
        <dbReference type="EMBL" id="KAK8006672.1"/>
    </source>
</evidence>
<dbReference type="Pfam" id="PF12796">
    <property type="entry name" value="Ank_2"/>
    <property type="match status" value="1"/>
</dbReference>
<evidence type="ECO:0000256" key="2">
    <source>
        <dbReference type="ARBA" id="ARBA00023043"/>
    </source>
</evidence>
<evidence type="ECO:0000256" key="4">
    <source>
        <dbReference type="SAM" id="Coils"/>
    </source>
</evidence>
<dbReference type="Gene3D" id="1.25.40.20">
    <property type="entry name" value="Ankyrin repeat-containing domain"/>
    <property type="match status" value="2"/>
</dbReference>
<proteinExistence type="predicted"/>
<keyword evidence="4" id="KW-0175">Coiled coil</keyword>
<evidence type="ECO:0000256" key="5">
    <source>
        <dbReference type="SAM" id="MobiDB-lite"/>
    </source>
</evidence>
<evidence type="ECO:0000256" key="1">
    <source>
        <dbReference type="ARBA" id="ARBA00022737"/>
    </source>
</evidence>
<dbReference type="InterPro" id="IPR002110">
    <property type="entry name" value="Ankyrin_rpt"/>
</dbReference>